<dbReference type="RefSeq" id="WP_066819200.1">
    <property type="nucleotide sequence ID" value="NZ_CP012664.1"/>
</dbReference>
<evidence type="ECO:0000256" key="1">
    <source>
        <dbReference type="ARBA" id="ARBA00022679"/>
    </source>
</evidence>
<evidence type="ECO:0000256" key="2">
    <source>
        <dbReference type="SAM" id="MobiDB-lite"/>
    </source>
</evidence>
<dbReference type="PATRIC" id="fig|1335048.3.peg.5191"/>
<dbReference type="EMBL" id="CP012664">
    <property type="protein sequence ID" value="AMY72225.1"/>
    <property type="molecule type" value="Genomic_DNA"/>
</dbReference>
<dbReference type="InterPro" id="IPR044855">
    <property type="entry name" value="CoA-Trfase_III_dom3_sf"/>
</dbReference>
<dbReference type="Proteomes" id="UP000076128">
    <property type="component" value="Plasmid pcai42C"/>
</dbReference>
<geneLocation type="plasmid" evidence="4">
    <name>cai42_Plasmidc</name>
</geneLocation>
<dbReference type="InterPro" id="IPR050483">
    <property type="entry name" value="CoA-transferase_III_domain"/>
</dbReference>
<feature type="region of interest" description="Disordered" evidence="2">
    <location>
        <begin position="361"/>
        <end position="388"/>
    </location>
</feature>
<dbReference type="SUPFAM" id="SSF89796">
    <property type="entry name" value="CoA-transferase family III (CaiB/BaiF)"/>
    <property type="match status" value="1"/>
</dbReference>
<dbReference type="KEGG" id="daa:AKL17_3p0069"/>
<dbReference type="GO" id="GO:0008410">
    <property type="term" value="F:CoA-transferase activity"/>
    <property type="evidence" value="ECO:0007669"/>
    <property type="project" value="TreeGrafter"/>
</dbReference>
<dbReference type="Gene3D" id="3.40.50.10540">
    <property type="entry name" value="Crotonobetainyl-coa:carnitine coa-transferase, domain 1"/>
    <property type="match status" value="1"/>
</dbReference>
<organism evidence="3 4">
    <name type="scientific">Frigidibacter mobilis</name>
    <dbReference type="NCBI Taxonomy" id="1335048"/>
    <lineage>
        <taxon>Bacteria</taxon>
        <taxon>Pseudomonadati</taxon>
        <taxon>Pseudomonadota</taxon>
        <taxon>Alphaproteobacteria</taxon>
        <taxon>Rhodobacterales</taxon>
        <taxon>Paracoccaceae</taxon>
        <taxon>Frigidibacter</taxon>
    </lineage>
</organism>
<keyword evidence="3" id="KW-0614">Plasmid</keyword>
<dbReference type="PANTHER" id="PTHR48207">
    <property type="entry name" value="SUCCINATE--HYDROXYMETHYLGLUTARATE COA-TRANSFERASE"/>
    <property type="match status" value="1"/>
</dbReference>
<dbReference type="Pfam" id="PF02515">
    <property type="entry name" value="CoA_transf_3"/>
    <property type="match status" value="1"/>
</dbReference>
<dbReference type="Gene3D" id="3.30.1540.10">
    <property type="entry name" value="formyl-coa transferase, domain 3"/>
    <property type="match status" value="1"/>
</dbReference>
<dbReference type="PANTHER" id="PTHR48207:SF4">
    <property type="entry name" value="BLL6097 PROTEIN"/>
    <property type="match status" value="1"/>
</dbReference>
<reference evidence="3 4" key="1">
    <citation type="submission" date="2015-09" db="EMBL/GenBank/DDBJ databases">
        <title>Complete genome sequence of Defluviimonas alba cai42t isolated from an oilfield in Xinjiang.</title>
        <authorList>
            <person name="Geng S."/>
            <person name="Pan X."/>
            <person name="Wu X."/>
        </authorList>
    </citation>
    <scope>NUCLEOTIDE SEQUENCE [LARGE SCALE GENOMIC DNA]</scope>
    <source>
        <strain evidence="4">cai42</strain>
        <plasmid evidence="4">cai42_Plasmidc</plasmid>
    </source>
</reference>
<keyword evidence="4" id="KW-1185">Reference proteome</keyword>
<gene>
    <name evidence="3" type="ORF">AKL17_3p0069</name>
</gene>
<evidence type="ECO:0000313" key="3">
    <source>
        <dbReference type="EMBL" id="AMY72225.1"/>
    </source>
</evidence>
<keyword evidence="1" id="KW-0808">Transferase</keyword>
<sequence>MTAAQKPAILDGVKIVDLTSVVFGPLATQMLGDLGADVIKVEGPEGDLLRQVQPSRNKLIGAAFLGTNRNKRSVVLDLKTQSGRDRLRKLLSDADVMISSIRPAALARLSLDPQTLRHENPNLITVSVTGFGQYGPYAAKPAFDDSAQSVSGLASLATLRDPEAPPAYAPTILADKLGGVTAAYAVMAALFHREHTGEAQHVEVPMFETLASFLMVEHLDGATFEESPKNFGYARMLVPHRRPVRTADGYITILPYTNVQWARFFKAVGRDEMIDHVWVTDMDARSRNIGAVYDMVAQIALTRTTDDWLAMMEDADIPAMPVNNLSDLPNDPHLVATGFFQQMDHPSEGAIWTTRPPIRFSATPARHDHRPAPRLGEHDEEIFGPGEK</sequence>
<dbReference type="OrthoDB" id="9806585at2"/>
<name>A0A159Z9G7_9RHOB</name>
<dbReference type="InterPro" id="IPR023606">
    <property type="entry name" value="CoA-Trfase_III_dom_1_sf"/>
</dbReference>
<dbReference type="AlphaFoldDB" id="A0A159Z9G7"/>
<evidence type="ECO:0000313" key="4">
    <source>
        <dbReference type="Proteomes" id="UP000076128"/>
    </source>
</evidence>
<proteinExistence type="predicted"/>
<protein>
    <submittedName>
        <fullName evidence="3">L-carnitine dehydratase/bile acid-inducible protein F</fullName>
    </submittedName>
</protein>
<dbReference type="InterPro" id="IPR003673">
    <property type="entry name" value="CoA-Trfase_fam_III"/>
</dbReference>
<accession>A0A159Z9G7</accession>